<comment type="caution">
    <text evidence="2">The sequence shown here is derived from an EMBL/GenBank/DDBJ whole genome shotgun (WGS) entry which is preliminary data.</text>
</comment>
<accession>A0AAD4MRT2</accession>
<evidence type="ECO:0000313" key="2">
    <source>
        <dbReference type="EMBL" id="KAI1701629.1"/>
    </source>
</evidence>
<name>A0AAD4MRT2_9BILA</name>
<feature type="signal peptide" evidence="1">
    <location>
        <begin position="1"/>
        <end position="22"/>
    </location>
</feature>
<evidence type="ECO:0000256" key="1">
    <source>
        <dbReference type="SAM" id="SignalP"/>
    </source>
</evidence>
<reference evidence="2" key="1">
    <citation type="submission" date="2022-01" db="EMBL/GenBank/DDBJ databases">
        <title>Genome Sequence Resource for Two Populations of Ditylenchus destructor, the Migratory Endoparasitic Phytonematode.</title>
        <authorList>
            <person name="Zhang H."/>
            <person name="Lin R."/>
            <person name="Xie B."/>
        </authorList>
    </citation>
    <scope>NUCLEOTIDE SEQUENCE</scope>
    <source>
        <strain evidence="2">BazhouSP</strain>
    </source>
</reference>
<dbReference type="PANTHER" id="PTHR32015">
    <property type="entry name" value="FASTING INDUCED LIPASE"/>
    <property type="match status" value="1"/>
</dbReference>
<dbReference type="InterPro" id="IPR002918">
    <property type="entry name" value="Lipase_EstA/Esterase_EstB"/>
</dbReference>
<organism evidence="2 3">
    <name type="scientific">Ditylenchus destructor</name>
    <dbReference type="NCBI Taxonomy" id="166010"/>
    <lineage>
        <taxon>Eukaryota</taxon>
        <taxon>Metazoa</taxon>
        <taxon>Ecdysozoa</taxon>
        <taxon>Nematoda</taxon>
        <taxon>Chromadorea</taxon>
        <taxon>Rhabditida</taxon>
        <taxon>Tylenchina</taxon>
        <taxon>Tylenchomorpha</taxon>
        <taxon>Sphaerularioidea</taxon>
        <taxon>Anguinidae</taxon>
        <taxon>Anguininae</taxon>
        <taxon>Ditylenchus</taxon>
    </lineage>
</organism>
<dbReference type="SUPFAM" id="SSF53474">
    <property type="entry name" value="alpha/beta-Hydrolases"/>
    <property type="match status" value="1"/>
</dbReference>
<dbReference type="Pfam" id="PF01674">
    <property type="entry name" value="Lipase_2"/>
    <property type="match status" value="1"/>
</dbReference>
<dbReference type="GO" id="GO:0016298">
    <property type="term" value="F:lipase activity"/>
    <property type="evidence" value="ECO:0007669"/>
    <property type="project" value="TreeGrafter"/>
</dbReference>
<keyword evidence="3" id="KW-1185">Reference proteome</keyword>
<proteinExistence type="predicted"/>
<dbReference type="Proteomes" id="UP001201812">
    <property type="component" value="Unassembled WGS sequence"/>
</dbReference>
<gene>
    <name evidence="2" type="ORF">DdX_15974</name>
</gene>
<feature type="chain" id="PRO_5041965737" evidence="1">
    <location>
        <begin position="23"/>
        <end position="297"/>
    </location>
</feature>
<dbReference type="Gene3D" id="3.40.50.1820">
    <property type="entry name" value="alpha/beta hydrolase"/>
    <property type="match status" value="1"/>
</dbReference>
<dbReference type="GO" id="GO:0016042">
    <property type="term" value="P:lipid catabolic process"/>
    <property type="evidence" value="ECO:0007669"/>
    <property type="project" value="InterPro"/>
</dbReference>
<dbReference type="InterPro" id="IPR029058">
    <property type="entry name" value="AB_hydrolase_fold"/>
</dbReference>
<sequence>MNITFLTTFSIIFLMLFGSVAATFSENFQQFLTNFYGIITERQLSRKDLGSGGSWGGGDQSFVPGNVTRRRPVVFVNGLSTIAQDYAGNRDYFLQHGYSNAELYATTYGSGAETMMTDSITCEHVRAERNLIEAVSAYTNSQVDVIGYSMGSPTSRKAILGGFCVDTGEFIGGPITHLVHTFLAVAGANFGAEILCKDSEPTPILDACNSLNGIVCNSTFLNDINSFHGYEGSVIYTMYSKVDEVTGYRTCNDQVLTSAIPGEALAVQYNETDGMGHFGMLYVTVNKQFELISKGQL</sequence>
<keyword evidence="1" id="KW-0732">Signal</keyword>
<protein>
    <submittedName>
        <fullName evidence="2">Lipase (Class 2) domain-containing protein</fullName>
    </submittedName>
</protein>
<dbReference type="EMBL" id="JAKKPZ010000114">
    <property type="protein sequence ID" value="KAI1701629.1"/>
    <property type="molecule type" value="Genomic_DNA"/>
</dbReference>
<dbReference type="PANTHER" id="PTHR32015:SF1">
    <property type="entry name" value="LIPASE"/>
    <property type="match status" value="1"/>
</dbReference>
<evidence type="ECO:0000313" key="3">
    <source>
        <dbReference type="Proteomes" id="UP001201812"/>
    </source>
</evidence>
<dbReference type="AlphaFoldDB" id="A0AAD4MRT2"/>